<organism evidence="3 4">
    <name type="scientific">Deinococcus koreensis</name>
    <dbReference type="NCBI Taxonomy" id="2054903"/>
    <lineage>
        <taxon>Bacteria</taxon>
        <taxon>Thermotogati</taxon>
        <taxon>Deinococcota</taxon>
        <taxon>Deinococci</taxon>
        <taxon>Deinococcales</taxon>
        <taxon>Deinococcaceae</taxon>
        <taxon>Deinococcus</taxon>
    </lineage>
</organism>
<dbReference type="EMBL" id="PPPD01000001">
    <property type="protein sequence ID" value="PNY81626.1"/>
    <property type="molecule type" value="Genomic_DNA"/>
</dbReference>
<feature type="transmembrane region" description="Helical" evidence="1">
    <location>
        <begin position="262"/>
        <end position="280"/>
    </location>
</feature>
<accession>A0A2K3UYK9</accession>
<keyword evidence="1" id="KW-0812">Transmembrane</keyword>
<dbReference type="InterPro" id="IPR052529">
    <property type="entry name" value="Bact_Transport_Assoc"/>
</dbReference>
<keyword evidence="1" id="KW-0472">Membrane</keyword>
<dbReference type="PANTHER" id="PTHR30590">
    <property type="entry name" value="INNER MEMBRANE PROTEIN"/>
    <property type="match status" value="1"/>
</dbReference>
<dbReference type="Pfam" id="PF04235">
    <property type="entry name" value="DUF418"/>
    <property type="match status" value="1"/>
</dbReference>
<feature type="transmembrane region" description="Helical" evidence="1">
    <location>
        <begin position="167"/>
        <end position="188"/>
    </location>
</feature>
<feature type="domain" description="DUF418" evidence="2">
    <location>
        <begin position="243"/>
        <end position="401"/>
    </location>
</feature>
<gene>
    <name evidence="3" type="ORF">CVO96_09795</name>
</gene>
<evidence type="ECO:0000313" key="3">
    <source>
        <dbReference type="EMBL" id="PNY81626.1"/>
    </source>
</evidence>
<dbReference type="RefSeq" id="WP_103312069.1">
    <property type="nucleotide sequence ID" value="NZ_PPPD01000001.1"/>
</dbReference>
<keyword evidence="1" id="KW-1133">Transmembrane helix</keyword>
<name>A0A2K3UYK9_9DEIO</name>
<dbReference type="AlphaFoldDB" id="A0A2K3UYK9"/>
<feature type="transmembrane region" description="Helical" evidence="1">
    <location>
        <begin position="300"/>
        <end position="320"/>
    </location>
</feature>
<keyword evidence="4" id="KW-1185">Reference proteome</keyword>
<dbReference type="InterPro" id="IPR007349">
    <property type="entry name" value="DUF418"/>
</dbReference>
<evidence type="ECO:0000256" key="1">
    <source>
        <dbReference type="SAM" id="Phobius"/>
    </source>
</evidence>
<feature type="transmembrane region" description="Helical" evidence="1">
    <location>
        <begin position="142"/>
        <end position="160"/>
    </location>
</feature>
<protein>
    <recommendedName>
        <fullName evidence="2">DUF418 domain-containing protein</fullName>
    </recommendedName>
</protein>
<dbReference type="PANTHER" id="PTHR30590:SF2">
    <property type="entry name" value="INNER MEMBRANE PROTEIN"/>
    <property type="match status" value="1"/>
</dbReference>
<reference evidence="3 4" key="1">
    <citation type="submission" date="2018-01" db="EMBL/GenBank/DDBJ databases">
        <title>Deinococcus koreensis sp. nov., a radiation-resistant bacterium isolated from river water.</title>
        <authorList>
            <person name="Choi A."/>
        </authorList>
    </citation>
    <scope>NUCLEOTIDE SEQUENCE [LARGE SCALE GENOMIC DNA]</scope>
    <source>
        <strain evidence="3 4">SJW1-2</strain>
    </source>
</reference>
<feature type="transmembrane region" description="Helical" evidence="1">
    <location>
        <begin position="91"/>
        <end position="112"/>
    </location>
</feature>
<dbReference type="OrthoDB" id="9807744at2"/>
<proteinExistence type="predicted"/>
<feature type="transmembrane region" description="Helical" evidence="1">
    <location>
        <begin position="232"/>
        <end position="250"/>
    </location>
</feature>
<evidence type="ECO:0000313" key="4">
    <source>
        <dbReference type="Proteomes" id="UP000236379"/>
    </source>
</evidence>
<comment type="caution">
    <text evidence="3">The sequence shown here is derived from an EMBL/GenBank/DDBJ whole genome shotgun (WGS) entry which is preliminary data.</text>
</comment>
<dbReference type="Proteomes" id="UP000236379">
    <property type="component" value="Unassembled WGS sequence"/>
</dbReference>
<feature type="transmembrane region" description="Helical" evidence="1">
    <location>
        <begin position="332"/>
        <end position="352"/>
    </location>
</feature>
<evidence type="ECO:0000259" key="2">
    <source>
        <dbReference type="Pfam" id="PF04235"/>
    </source>
</evidence>
<feature type="transmembrane region" description="Helical" evidence="1">
    <location>
        <begin position="358"/>
        <end position="383"/>
    </location>
</feature>
<sequence length="409" mass="43107">MTAPTPLPDAGLLEAAPLNAVPQDVRPSAEALEAVPAERGPVKERSPLPDVLRGMALLGILVVNMQDFAGFREWQQLGADRVVQVLTDVFANGRFISIFAMLFGWGAAGLLARQGVGTFLLRHGVLLAVGAAHYVLVWHGDIISNYALLGVLLLFTARLGARSLVTLAGALGVWWLGLGLLAAAGSVGDGPESRFTGLPTLLPGESYAQLLGERASDFSSTLLGGSVYNGPWLLALFCLGAAAGRTGLLLRPHEHRPLLRRLAVGGLSLGLPLGVLLAWLNTRSDLTAGLLAIPVRMSGGLASALGYVGVVGLLTVRGRLGPLRAFAASGRVALSNYLAQSLVMTTVFYPYAGAQWGRWGAAACLALALGVGLLQLPISAWWLRRFGTGPLEWLLRALVYGLPRRAPRD</sequence>